<dbReference type="AlphaFoldDB" id="A0A0W7TM33"/>
<evidence type="ECO:0000256" key="5">
    <source>
        <dbReference type="ARBA" id="ARBA00023136"/>
    </source>
</evidence>
<feature type="transmembrane region" description="Helical" evidence="6">
    <location>
        <begin position="240"/>
        <end position="257"/>
    </location>
</feature>
<feature type="transmembrane region" description="Helical" evidence="6">
    <location>
        <begin position="363"/>
        <end position="382"/>
    </location>
</feature>
<feature type="transmembrane region" description="Helical" evidence="6">
    <location>
        <begin position="81"/>
        <end position="105"/>
    </location>
</feature>
<evidence type="ECO:0000313" key="9">
    <source>
        <dbReference type="Proteomes" id="UP000053433"/>
    </source>
</evidence>
<dbReference type="InterPro" id="IPR011701">
    <property type="entry name" value="MFS"/>
</dbReference>
<evidence type="ECO:0000256" key="1">
    <source>
        <dbReference type="ARBA" id="ARBA00004651"/>
    </source>
</evidence>
<evidence type="ECO:0000256" key="2">
    <source>
        <dbReference type="ARBA" id="ARBA00022448"/>
    </source>
</evidence>
<gene>
    <name evidence="8" type="ORF">ASJ35_16730</name>
</gene>
<dbReference type="Proteomes" id="UP000053433">
    <property type="component" value="Unassembled WGS sequence"/>
</dbReference>
<keyword evidence="4 6" id="KW-1133">Transmembrane helix</keyword>
<feature type="transmembrane region" description="Helical" evidence="6">
    <location>
        <begin position="336"/>
        <end position="357"/>
    </location>
</feature>
<feature type="transmembrane region" description="Helical" evidence="6">
    <location>
        <begin position="111"/>
        <end position="129"/>
    </location>
</feature>
<dbReference type="InterPro" id="IPR020846">
    <property type="entry name" value="MFS_dom"/>
</dbReference>
<feature type="transmembrane region" description="Helical" evidence="6">
    <location>
        <begin position="136"/>
        <end position="154"/>
    </location>
</feature>
<comment type="caution">
    <text evidence="8">The sequence shown here is derived from an EMBL/GenBank/DDBJ whole genome shotgun (WGS) entry which is preliminary data.</text>
</comment>
<keyword evidence="5 6" id="KW-0472">Membrane</keyword>
<dbReference type="InterPro" id="IPR052714">
    <property type="entry name" value="MFS_Exporter"/>
</dbReference>
<evidence type="ECO:0000256" key="3">
    <source>
        <dbReference type="ARBA" id="ARBA00022692"/>
    </source>
</evidence>
<comment type="subcellular location">
    <subcellularLocation>
        <location evidence="1">Cell membrane</location>
        <topology evidence="1">Multi-pass membrane protein</topology>
    </subcellularLocation>
</comment>
<evidence type="ECO:0000259" key="7">
    <source>
        <dbReference type="PROSITE" id="PS50850"/>
    </source>
</evidence>
<evidence type="ECO:0000256" key="4">
    <source>
        <dbReference type="ARBA" id="ARBA00022989"/>
    </source>
</evidence>
<dbReference type="SUPFAM" id="SSF103473">
    <property type="entry name" value="MFS general substrate transporter"/>
    <property type="match status" value="1"/>
</dbReference>
<feature type="domain" description="Major facilitator superfamily (MFS) profile" evidence="7">
    <location>
        <begin position="8"/>
        <end position="385"/>
    </location>
</feature>
<organism evidence="8 9">
    <name type="scientific">Ruthenibacterium lactatiformans</name>
    <dbReference type="NCBI Taxonomy" id="1550024"/>
    <lineage>
        <taxon>Bacteria</taxon>
        <taxon>Bacillati</taxon>
        <taxon>Bacillota</taxon>
        <taxon>Clostridia</taxon>
        <taxon>Eubacteriales</taxon>
        <taxon>Oscillospiraceae</taxon>
        <taxon>Ruthenibacterium</taxon>
    </lineage>
</organism>
<accession>A0A0W7TM33</accession>
<dbReference type="RefSeq" id="WP_058723850.1">
    <property type="nucleotide sequence ID" value="NZ_LMUA01000037.1"/>
</dbReference>
<feature type="transmembrane region" description="Helical" evidence="6">
    <location>
        <begin position="12"/>
        <end position="34"/>
    </location>
</feature>
<feature type="transmembrane region" description="Helical" evidence="6">
    <location>
        <begin position="166"/>
        <end position="189"/>
    </location>
</feature>
<keyword evidence="2" id="KW-0813">Transport</keyword>
<dbReference type="GO" id="GO:0005886">
    <property type="term" value="C:plasma membrane"/>
    <property type="evidence" value="ECO:0007669"/>
    <property type="project" value="UniProtKB-SubCell"/>
</dbReference>
<feature type="transmembrane region" description="Helical" evidence="6">
    <location>
        <begin position="210"/>
        <end position="234"/>
    </location>
</feature>
<keyword evidence="3 6" id="KW-0812">Transmembrane</keyword>
<dbReference type="Pfam" id="PF07690">
    <property type="entry name" value="MFS_1"/>
    <property type="match status" value="1"/>
</dbReference>
<evidence type="ECO:0000256" key="6">
    <source>
        <dbReference type="SAM" id="Phobius"/>
    </source>
</evidence>
<evidence type="ECO:0000313" key="8">
    <source>
        <dbReference type="EMBL" id="KUE74903.1"/>
    </source>
</evidence>
<feature type="transmembrane region" description="Helical" evidence="6">
    <location>
        <begin position="269"/>
        <end position="288"/>
    </location>
</feature>
<dbReference type="PANTHER" id="PTHR23531">
    <property type="entry name" value="QUINOLENE RESISTANCE PROTEIN NORA"/>
    <property type="match status" value="1"/>
</dbReference>
<reference evidence="8 9" key="1">
    <citation type="submission" date="2015-10" db="EMBL/GenBank/DDBJ databases">
        <title>A novel member of the family Ruminococcaceae isolated from human faeces.</title>
        <authorList>
            <person name="Shkoporov A.N."/>
            <person name="Chaplin A.V."/>
            <person name="Motuzova O.V."/>
            <person name="Kafarskaia L.I."/>
            <person name="Efimov B.A."/>
        </authorList>
    </citation>
    <scope>NUCLEOTIDE SEQUENCE [LARGE SCALE GENOMIC DNA]</scope>
    <source>
        <strain evidence="8 9">668</strain>
    </source>
</reference>
<feature type="transmembrane region" description="Helical" evidence="6">
    <location>
        <begin position="294"/>
        <end position="315"/>
    </location>
</feature>
<proteinExistence type="predicted"/>
<sequence length="396" mass="41881">MSKKTEQLWTAQYIVVLLNMLCNGMAGMMTHPIVAKYSLSVGADLTTASAIAGMMSLVALAVCPFAGLLCDKGNRKHILIAANFGYGLSLVLHCVCVTIPALIAVRLATGLFFSICTVANVAYASAYISKTRTGEGLGYVGLSTVVAQALGPMIGMELQETGGYSLTFLVAGGFAFLCIGFLVILPYSVTYIPEKTRKGLRLKDLFAARFTLYMLMALLFSSAGGLISTYLAIIGDMRKIADITMYFSVFSILSMALRPVMGRILDTKGISCLLIPAFLGCGICLVFVGVGQAIFVFLIAGVFGAIGQGSGLPSIQAHCVKMTDKASTGMATSTIMIGQNIGNAIAPVIGSFFIGLFDYEATFAGAGVFIIIAGASFLLFQWKIDQKNNGTMSEKQ</sequence>
<dbReference type="GO" id="GO:0022857">
    <property type="term" value="F:transmembrane transporter activity"/>
    <property type="evidence" value="ECO:0007669"/>
    <property type="project" value="InterPro"/>
</dbReference>
<dbReference type="PANTHER" id="PTHR23531:SF1">
    <property type="entry name" value="QUINOLENE RESISTANCE PROTEIN NORA"/>
    <property type="match status" value="1"/>
</dbReference>
<dbReference type="InterPro" id="IPR036259">
    <property type="entry name" value="MFS_trans_sf"/>
</dbReference>
<protein>
    <recommendedName>
        <fullName evidence="7">Major facilitator superfamily (MFS) profile domain-containing protein</fullName>
    </recommendedName>
</protein>
<feature type="transmembrane region" description="Helical" evidence="6">
    <location>
        <begin position="46"/>
        <end position="69"/>
    </location>
</feature>
<dbReference type="PROSITE" id="PS50850">
    <property type="entry name" value="MFS"/>
    <property type="match status" value="1"/>
</dbReference>
<name>A0A0W7TM33_9FIRM</name>
<dbReference type="EMBL" id="LMUA01000037">
    <property type="protein sequence ID" value="KUE74903.1"/>
    <property type="molecule type" value="Genomic_DNA"/>
</dbReference>
<dbReference type="Gene3D" id="1.20.1250.20">
    <property type="entry name" value="MFS general substrate transporter like domains"/>
    <property type="match status" value="2"/>
</dbReference>